<organism evidence="3 4">
    <name type="scientific">Mya arenaria</name>
    <name type="common">Soft-shell clam</name>
    <dbReference type="NCBI Taxonomy" id="6604"/>
    <lineage>
        <taxon>Eukaryota</taxon>
        <taxon>Metazoa</taxon>
        <taxon>Spiralia</taxon>
        <taxon>Lophotrochozoa</taxon>
        <taxon>Mollusca</taxon>
        <taxon>Bivalvia</taxon>
        <taxon>Autobranchia</taxon>
        <taxon>Heteroconchia</taxon>
        <taxon>Euheterodonta</taxon>
        <taxon>Imparidentia</taxon>
        <taxon>Neoheterodontei</taxon>
        <taxon>Myida</taxon>
        <taxon>Myoidea</taxon>
        <taxon>Myidae</taxon>
        <taxon>Mya</taxon>
    </lineage>
</organism>
<protein>
    <submittedName>
        <fullName evidence="3">EDIL3-like protein</fullName>
    </submittedName>
</protein>
<feature type="domain" description="F5/8 type C" evidence="2">
    <location>
        <begin position="187"/>
        <end position="348"/>
    </location>
</feature>
<accession>A0ABY7F5A6</accession>
<evidence type="ECO:0000313" key="4">
    <source>
        <dbReference type="Proteomes" id="UP001164746"/>
    </source>
</evidence>
<dbReference type="PANTHER" id="PTHR24543">
    <property type="entry name" value="MULTICOPPER OXIDASE-RELATED"/>
    <property type="match status" value="1"/>
</dbReference>
<dbReference type="Proteomes" id="UP001164746">
    <property type="component" value="Chromosome 10"/>
</dbReference>
<dbReference type="SUPFAM" id="SSF49785">
    <property type="entry name" value="Galactose-binding domain-like"/>
    <property type="match status" value="1"/>
</dbReference>
<sequence>MTAYPKYRTILCLWNIFVWVSIYHVLGIHFDACLDENYPDGTIFVKVSLEQCKEHCAVRNWCKVLAYRRLFTLCTLYREEDIISKLDEDEEMKVKSCVYITREELNLQESLTCDNLCPSYPATCDIADQKCYKDDCPRFTDPNGVVRGNMNRNQSKVNVKCDWKMLDGRSTYTTTCEAGTWSENHRCFDVSTCSNYIGALVRDSALTSSSAHKDCPPENSRLGTQQRQNTINGSAGAWCAGEVDQSPYIQVKLNAPSFVRGIATQGRDNNGQHYRQYVTQYQVLFSDNCVDFQYVMDETNEPVTFDGNNETDTVVIRMFYQMVRARCVRIFPQAHFGYVSLRFDIIGCTDWKVVFIGTPGHGGLVDVCLTTGVNTTSDLSCFYEGNERNCPQHYRNPLVDQWSKLRVAMVKYALYKKGNQVAFVIFNATDSNVTNWFQAERILNTSWTGFNKTADFIDWFQIDLADKMMIYIAIEE</sequence>
<keyword evidence="1" id="KW-1133">Transmembrane helix</keyword>
<proteinExistence type="predicted"/>
<keyword evidence="1" id="KW-0472">Membrane</keyword>
<dbReference type="EMBL" id="CP111021">
    <property type="protein sequence ID" value="WAR17362.1"/>
    <property type="molecule type" value="Genomic_DNA"/>
</dbReference>
<dbReference type="Gene3D" id="2.60.120.260">
    <property type="entry name" value="Galactose-binding domain-like"/>
    <property type="match status" value="1"/>
</dbReference>
<feature type="transmembrane region" description="Helical" evidence="1">
    <location>
        <begin position="12"/>
        <end position="30"/>
    </location>
</feature>
<evidence type="ECO:0000259" key="2">
    <source>
        <dbReference type="PROSITE" id="PS50022"/>
    </source>
</evidence>
<keyword evidence="1" id="KW-0812">Transmembrane</keyword>
<dbReference type="Pfam" id="PF00754">
    <property type="entry name" value="F5_F8_type_C"/>
    <property type="match status" value="1"/>
</dbReference>
<reference evidence="3" key="1">
    <citation type="submission" date="2022-11" db="EMBL/GenBank/DDBJ databases">
        <title>Centuries of genome instability and evolution in soft-shell clam transmissible cancer (bioRxiv).</title>
        <authorList>
            <person name="Hart S.F.M."/>
            <person name="Yonemitsu M.A."/>
            <person name="Giersch R.M."/>
            <person name="Beal B.F."/>
            <person name="Arriagada G."/>
            <person name="Davis B.W."/>
            <person name="Ostrander E.A."/>
            <person name="Goff S.P."/>
            <person name="Metzger M.J."/>
        </authorList>
    </citation>
    <scope>NUCLEOTIDE SEQUENCE</scope>
    <source>
        <strain evidence="3">MELC-2E11</strain>
        <tissue evidence="3">Siphon/mantle</tissue>
    </source>
</reference>
<keyword evidence="4" id="KW-1185">Reference proteome</keyword>
<dbReference type="SMART" id="SM00231">
    <property type="entry name" value="FA58C"/>
    <property type="match status" value="1"/>
</dbReference>
<dbReference type="PROSITE" id="PS50022">
    <property type="entry name" value="FA58C_3"/>
    <property type="match status" value="1"/>
</dbReference>
<dbReference type="InterPro" id="IPR008979">
    <property type="entry name" value="Galactose-bd-like_sf"/>
</dbReference>
<dbReference type="InterPro" id="IPR000421">
    <property type="entry name" value="FA58C"/>
</dbReference>
<dbReference type="CDD" id="cd00057">
    <property type="entry name" value="FA58C"/>
    <property type="match status" value="1"/>
</dbReference>
<evidence type="ECO:0000313" key="3">
    <source>
        <dbReference type="EMBL" id="WAR17362.1"/>
    </source>
</evidence>
<gene>
    <name evidence="3" type="ORF">MAR_031956</name>
</gene>
<name>A0ABY7F5A6_MYAAR</name>
<evidence type="ECO:0000256" key="1">
    <source>
        <dbReference type="SAM" id="Phobius"/>
    </source>
</evidence>